<dbReference type="GO" id="GO:0009897">
    <property type="term" value="C:external side of plasma membrane"/>
    <property type="evidence" value="ECO:0007669"/>
    <property type="project" value="TreeGrafter"/>
</dbReference>
<dbReference type="PANTHER" id="PTHR11481">
    <property type="entry name" value="IMMUNOGLOBULIN FC RECEPTOR"/>
    <property type="match status" value="1"/>
</dbReference>
<feature type="domain" description="Ig-like" evidence="3">
    <location>
        <begin position="108"/>
        <end position="186"/>
    </location>
</feature>
<dbReference type="PANTHER" id="PTHR11481:SF64">
    <property type="entry name" value="FC RECEPTOR-LIKE PROTEIN 4"/>
    <property type="match status" value="1"/>
</dbReference>
<proteinExistence type="predicted"/>
<feature type="domain" description="Ig-like" evidence="3">
    <location>
        <begin position="191"/>
        <end position="279"/>
    </location>
</feature>
<dbReference type="GeneTree" id="ENSGT00940000162700"/>
<name>A0A671U9E8_SPAAU</name>
<dbReference type="GO" id="GO:0007166">
    <property type="term" value="P:cell surface receptor signaling pathway"/>
    <property type="evidence" value="ECO:0007669"/>
    <property type="project" value="TreeGrafter"/>
</dbReference>
<sequence length="425" mass="46151">MEETRLLRLLCKYTHTSAGRRNTHFVLSQLFEGESVSLRCEEDDSSDGWTVTRNTTKGTRTQCGADWGRKDGSSCNISYMRTVDSGVYWCESTGGAASSSINITVTGGAVILQSPVLPVMEGDDVTLTCTTKTSNLSAAFYKDGSFIRTEPTGHMTIHHVSRSDEGLYKCNTISDGEGIGTALSLTRHLGPVSSLKISPHRSQLFRGQSVSLRCEEDDSSDGWTVTRNTSEDTRTQCKDWGEPAGSSCTISYIVPFDSGVYWCESTGGAASSSINITVTGGAVILQSPVLPVMEGDDVTLTCITKTSNLSAAFYKDGSFIRTEPTGHMTIHHVSRSDEGLYKCNTISDGESPPSWISVTGQQVPFDSGLISSTCSPDQVRFSLQVNLQQPRPHLQPRPLTPPPSSWDWADEYDDVMAAVTTEHHL</sequence>
<dbReference type="Gene3D" id="2.60.40.10">
    <property type="entry name" value="Immunoglobulins"/>
    <property type="match status" value="4"/>
</dbReference>
<evidence type="ECO:0000313" key="5">
    <source>
        <dbReference type="Proteomes" id="UP000472265"/>
    </source>
</evidence>
<dbReference type="OMA" id="WDWADEY"/>
<keyword evidence="5" id="KW-1185">Reference proteome</keyword>
<dbReference type="InterPro" id="IPR003599">
    <property type="entry name" value="Ig_sub"/>
</dbReference>
<evidence type="ECO:0000256" key="2">
    <source>
        <dbReference type="ARBA" id="ARBA00023157"/>
    </source>
</evidence>
<protein>
    <recommendedName>
        <fullName evidence="3">Ig-like domain-containing protein</fullName>
    </recommendedName>
</protein>
<dbReference type="InterPro" id="IPR013783">
    <property type="entry name" value="Ig-like_fold"/>
</dbReference>
<keyword evidence="2" id="KW-1015">Disulfide bond</keyword>
<dbReference type="GO" id="GO:0004888">
    <property type="term" value="F:transmembrane signaling receptor activity"/>
    <property type="evidence" value="ECO:0007669"/>
    <property type="project" value="TreeGrafter"/>
</dbReference>
<dbReference type="InterPro" id="IPR036179">
    <property type="entry name" value="Ig-like_dom_sf"/>
</dbReference>
<dbReference type="GO" id="GO:0006955">
    <property type="term" value="P:immune response"/>
    <property type="evidence" value="ECO:0007669"/>
    <property type="project" value="TreeGrafter"/>
</dbReference>
<dbReference type="InterPro" id="IPR050488">
    <property type="entry name" value="Ig_Fc_receptor"/>
</dbReference>
<dbReference type="AlphaFoldDB" id="A0A671U9E8"/>
<dbReference type="Proteomes" id="UP000472265">
    <property type="component" value="Chromosome 10"/>
</dbReference>
<feature type="domain" description="Ig-like" evidence="3">
    <location>
        <begin position="281"/>
        <end position="359"/>
    </location>
</feature>
<dbReference type="SMART" id="SM00409">
    <property type="entry name" value="IG"/>
    <property type="match status" value="4"/>
</dbReference>
<reference evidence="4" key="1">
    <citation type="submission" date="2021-04" db="EMBL/GenBank/DDBJ databases">
        <authorList>
            <consortium name="Wellcome Sanger Institute Data Sharing"/>
        </authorList>
    </citation>
    <scope>NUCLEOTIDE SEQUENCE [LARGE SCALE GENOMIC DNA]</scope>
</reference>
<evidence type="ECO:0000256" key="1">
    <source>
        <dbReference type="ARBA" id="ARBA00022729"/>
    </source>
</evidence>
<reference evidence="4" key="3">
    <citation type="submission" date="2025-09" db="UniProtKB">
        <authorList>
            <consortium name="Ensembl"/>
        </authorList>
    </citation>
    <scope>IDENTIFICATION</scope>
</reference>
<dbReference type="Pfam" id="PF13895">
    <property type="entry name" value="Ig_2"/>
    <property type="match status" value="2"/>
</dbReference>
<evidence type="ECO:0000313" key="4">
    <source>
        <dbReference type="Ensembl" id="ENSSAUP00010010620.1"/>
    </source>
</evidence>
<dbReference type="InterPro" id="IPR003598">
    <property type="entry name" value="Ig_sub2"/>
</dbReference>
<reference evidence="4" key="2">
    <citation type="submission" date="2025-08" db="UniProtKB">
        <authorList>
            <consortium name="Ensembl"/>
        </authorList>
    </citation>
    <scope>IDENTIFICATION</scope>
</reference>
<evidence type="ECO:0000259" key="3">
    <source>
        <dbReference type="PROSITE" id="PS50835"/>
    </source>
</evidence>
<dbReference type="PROSITE" id="PS50835">
    <property type="entry name" value="IG_LIKE"/>
    <property type="match status" value="3"/>
</dbReference>
<dbReference type="SMART" id="SM00408">
    <property type="entry name" value="IGc2"/>
    <property type="match status" value="4"/>
</dbReference>
<keyword evidence="1" id="KW-0732">Signal</keyword>
<accession>A0A671U9E8</accession>
<dbReference type="Ensembl" id="ENSSAUT00010011274.1">
    <property type="protein sequence ID" value="ENSSAUP00010010620.1"/>
    <property type="gene ID" value="ENSSAUG00010005128.1"/>
</dbReference>
<dbReference type="SUPFAM" id="SSF48726">
    <property type="entry name" value="Immunoglobulin"/>
    <property type="match status" value="4"/>
</dbReference>
<dbReference type="InterPro" id="IPR007110">
    <property type="entry name" value="Ig-like_dom"/>
</dbReference>
<organism evidence="4 5">
    <name type="scientific">Sparus aurata</name>
    <name type="common">Gilthead sea bream</name>
    <dbReference type="NCBI Taxonomy" id="8175"/>
    <lineage>
        <taxon>Eukaryota</taxon>
        <taxon>Metazoa</taxon>
        <taxon>Chordata</taxon>
        <taxon>Craniata</taxon>
        <taxon>Vertebrata</taxon>
        <taxon>Euteleostomi</taxon>
        <taxon>Actinopterygii</taxon>
        <taxon>Neopterygii</taxon>
        <taxon>Teleostei</taxon>
        <taxon>Neoteleostei</taxon>
        <taxon>Acanthomorphata</taxon>
        <taxon>Eupercaria</taxon>
        <taxon>Spariformes</taxon>
        <taxon>Sparidae</taxon>
        <taxon>Sparus</taxon>
    </lineage>
</organism>
<dbReference type="InParanoid" id="A0A671U9E8"/>